<dbReference type="GO" id="GO:0004020">
    <property type="term" value="F:adenylylsulfate kinase activity"/>
    <property type="evidence" value="ECO:0007669"/>
    <property type="project" value="InterPro"/>
</dbReference>
<evidence type="ECO:0000256" key="4">
    <source>
        <dbReference type="ARBA" id="ARBA00022679"/>
    </source>
</evidence>
<evidence type="ECO:0000313" key="14">
    <source>
        <dbReference type="WBParaSite" id="EVEC_0000167301-mRNA-1"/>
    </source>
</evidence>
<dbReference type="SUPFAM" id="SSF52540">
    <property type="entry name" value="P-loop containing nucleoside triphosphate hydrolases"/>
    <property type="match status" value="1"/>
</dbReference>
<evidence type="ECO:0000313" key="13">
    <source>
        <dbReference type="Proteomes" id="UP000274131"/>
    </source>
</evidence>
<comment type="pathway">
    <text evidence="1">Sulfur metabolism; sulfate assimilation.</text>
</comment>
<evidence type="ECO:0000256" key="5">
    <source>
        <dbReference type="ARBA" id="ARBA00022695"/>
    </source>
</evidence>
<dbReference type="InterPro" id="IPR002650">
    <property type="entry name" value="Sulphate_adenylyltransferase"/>
</dbReference>
<dbReference type="STRING" id="51028.A0A0N4UW26"/>
<dbReference type="GO" id="GO:0050428">
    <property type="term" value="P:3'-phosphoadenosine 5'-phosphosulfate biosynthetic process"/>
    <property type="evidence" value="ECO:0007669"/>
    <property type="project" value="TreeGrafter"/>
</dbReference>
<dbReference type="WBParaSite" id="EVEC_0000167301-mRNA-1">
    <property type="protein sequence ID" value="EVEC_0000167301-mRNA-1"/>
    <property type="gene ID" value="EVEC_0000167301"/>
</dbReference>
<dbReference type="PANTHER" id="PTHR11055:SF1">
    <property type="entry name" value="PAPS SYNTHETASE, ISOFORM D"/>
    <property type="match status" value="1"/>
</dbReference>
<name>A0A0N4UW26_ENTVE</name>
<keyword evidence="7" id="KW-0418">Kinase</keyword>
<evidence type="ECO:0000313" key="12">
    <source>
        <dbReference type="EMBL" id="VDD86238.1"/>
    </source>
</evidence>
<evidence type="ECO:0000256" key="6">
    <source>
        <dbReference type="ARBA" id="ARBA00022741"/>
    </source>
</evidence>
<keyword evidence="8" id="KW-0067">ATP-binding</keyword>
<dbReference type="Gene3D" id="3.40.50.300">
    <property type="entry name" value="P-loop containing nucleotide triphosphate hydrolases"/>
    <property type="match status" value="1"/>
</dbReference>
<proteinExistence type="inferred from homology"/>
<dbReference type="Gene3D" id="3.40.50.620">
    <property type="entry name" value="HUPs"/>
    <property type="match status" value="1"/>
</dbReference>
<dbReference type="PANTHER" id="PTHR11055">
    <property type="entry name" value="BIFUNCTIONAL 3'-PHOSPHOADENOSINE 5'-PHOSPHOSULFATE SYNTHASE"/>
    <property type="match status" value="1"/>
</dbReference>
<dbReference type="Proteomes" id="UP000274131">
    <property type="component" value="Unassembled WGS sequence"/>
</dbReference>
<dbReference type="Pfam" id="PF01583">
    <property type="entry name" value="APS_kinase"/>
    <property type="match status" value="1"/>
</dbReference>
<evidence type="ECO:0000256" key="2">
    <source>
        <dbReference type="ARBA" id="ARBA00007268"/>
    </source>
</evidence>
<dbReference type="GO" id="GO:0005524">
    <property type="term" value="F:ATP binding"/>
    <property type="evidence" value="ECO:0007669"/>
    <property type="project" value="UniProtKB-KW"/>
</dbReference>
<organism evidence="14">
    <name type="scientific">Enterobius vermicularis</name>
    <name type="common">Human pinworm</name>
    <dbReference type="NCBI Taxonomy" id="51028"/>
    <lineage>
        <taxon>Eukaryota</taxon>
        <taxon>Metazoa</taxon>
        <taxon>Ecdysozoa</taxon>
        <taxon>Nematoda</taxon>
        <taxon>Chromadorea</taxon>
        <taxon>Rhabditida</taxon>
        <taxon>Spirurina</taxon>
        <taxon>Oxyuridomorpha</taxon>
        <taxon>Oxyuroidea</taxon>
        <taxon>Oxyuridae</taxon>
        <taxon>Enterobius</taxon>
    </lineage>
</organism>
<gene>
    <name evidence="12" type="ORF">EVEC_LOCUS1381</name>
</gene>
<comment type="similarity">
    <text evidence="3">In the C-terminal section; belongs to the sulfate adenylyltransferase family.</text>
</comment>
<evidence type="ECO:0000259" key="11">
    <source>
        <dbReference type="Pfam" id="PF14306"/>
    </source>
</evidence>
<keyword evidence="4" id="KW-0808">Transferase</keyword>
<feature type="domain" description="Sulphate adenylyltransferase catalytic" evidence="10">
    <location>
        <begin position="421"/>
        <end position="634"/>
    </location>
</feature>
<dbReference type="InterPro" id="IPR025980">
    <property type="entry name" value="ATP-Sase_PUA-like_dom"/>
</dbReference>
<dbReference type="InterPro" id="IPR024951">
    <property type="entry name" value="Sulfurylase_cat_dom"/>
</dbReference>
<evidence type="ECO:0000256" key="3">
    <source>
        <dbReference type="ARBA" id="ARBA00009290"/>
    </source>
</evidence>
<feature type="domain" description="ATP-sulfurylase PUA-like" evidence="11">
    <location>
        <begin position="229"/>
        <end position="411"/>
    </location>
</feature>
<keyword evidence="6" id="KW-0547">Nucleotide-binding</keyword>
<reference evidence="12 13" key="2">
    <citation type="submission" date="2018-10" db="EMBL/GenBank/DDBJ databases">
        <authorList>
            <consortium name="Pathogen Informatics"/>
        </authorList>
    </citation>
    <scope>NUCLEOTIDE SEQUENCE [LARGE SCALE GENOMIC DNA]</scope>
</reference>
<evidence type="ECO:0000256" key="1">
    <source>
        <dbReference type="ARBA" id="ARBA00005050"/>
    </source>
</evidence>
<dbReference type="UniPathway" id="UPA00097"/>
<keyword evidence="13" id="KW-1185">Reference proteome</keyword>
<dbReference type="SUPFAM" id="SSF88697">
    <property type="entry name" value="PUA domain-like"/>
    <property type="match status" value="1"/>
</dbReference>
<protein>
    <submittedName>
        <fullName evidence="14">APS kinase</fullName>
    </submittedName>
</protein>
<dbReference type="NCBIfam" id="TIGR00455">
    <property type="entry name" value="apsK"/>
    <property type="match status" value="1"/>
</dbReference>
<dbReference type="InterPro" id="IPR002891">
    <property type="entry name" value="APS"/>
</dbReference>
<keyword evidence="5" id="KW-0548">Nucleotidyltransferase</keyword>
<dbReference type="Pfam" id="PF14306">
    <property type="entry name" value="PUA_2"/>
    <property type="match status" value="1"/>
</dbReference>
<dbReference type="InterPro" id="IPR059117">
    <property type="entry name" value="APS_kinase_dom"/>
</dbReference>
<dbReference type="Gene3D" id="3.10.400.10">
    <property type="entry name" value="Sulfate adenylyltransferase"/>
    <property type="match status" value="1"/>
</dbReference>
<evidence type="ECO:0000256" key="7">
    <source>
        <dbReference type="ARBA" id="ARBA00022777"/>
    </source>
</evidence>
<dbReference type="InterPro" id="IPR014729">
    <property type="entry name" value="Rossmann-like_a/b/a_fold"/>
</dbReference>
<dbReference type="GO" id="GO:0000103">
    <property type="term" value="P:sulfate assimilation"/>
    <property type="evidence" value="ECO:0007669"/>
    <property type="project" value="UniProtKB-UniPathway"/>
</dbReference>
<dbReference type="EMBL" id="UXUI01007203">
    <property type="protein sequence ID" value="VDD86238.1"/>
    <property type="molecule type" value="Genomic_DNA"/>
</dbReference>
<dbReference type="Pfam" id="PF01747">
    <property type="entry name" value="ATP-sulfurylase"/>
    <property type="match status" value="1"/>
</dbReference>
<accession>A0A0N4UW26</accession>
<reference evidence="14" key="1">
    <citation type="submission" date="2017-02" db="UniProtKB">
        <authorList>
            <consortium name="WormBaseParasite"/>
        </authorList>
    </citation>
    <scope>IDENTIFICATION</scope>
</reference>
<dbReference type="SUPFAM" id="SSF52374">
    <property type="entry name" value="Nucleotidylyl transferase"/>
    <property type="match status" value="1"/>
</dbReference>
<sequence length="642" mass="72624">MTFLSLSKQPRGLRKCFCLEKSSPPLLLGACPIQMHKVTRRERGNRLGCYPGFRGCTIWLTGLSGAGKTTVAFATEKVLTELGLPSYALDGDNVRNGLCKNLGFISKLFADMGVITLASFISPYACDRNGARQIHLKDGLKFFEVYVNTPLNVCEKRDPKKFYEKARAGKLKGFTGVDSDYEVPEAPDLILKAGEWSENECVRVLLEFLYEKGILPTEAFRIYSEIPVKELFVTDVNAIPRLLSEAAGAPKIEITEIDRQWLQVGLTVLSEGWATPLKGFMRERQYLQCLHHGLLLDLKRSCVEPGFSSEEDPKESSDVLQNPVNQSVPIVLPVTDEQKKAITSDGVISATIALTFKEQIVAVLKDPELFPHRKEERVARQFGFTDRRHPTINMIMDSGDWLLGGDIEVFDRIKYKDGLDEYRLTPMELRQRFQKENCDAVFVFQLRNPIHNGHALLMRDTREQLLKKYKNPMLLLHPLGGWTKDDDVPLNVRIEQHKAVMEEGVLDPNNAPYMTSFFIQVQWHARSRLAAGVTTYIVGRDPAGLAHPDTGDYLYDPTHGSKVLTMAPGLSDLNIIPFRVAAYDKKQKKMAFFDPSRKDDFLFISGTKMRRYAREGVEPPEGFMSPKAWKTLASYYQKKSLE</sequence>
<dbReference type="OrthoDB" id="506431at2759"/>
<dbReference type="FunFam" id="3.40.50.620:FF:000006">
    <property type="entry name" value="bifunctional 3'-phosphoadenosine 5'-phosphosulfate synthase 1"/>
    <property type="match status" value="1"/>
</dbReference>
<feature type="domain" description="APS kinase" evidence="9">
    <location>
        <begin position="54"/>
        <end position="191"/>
    </location>
</feature>
<dbReference type="CDD" id="cd00517">
    <property type="entry name" value="ATPS"/>
    <property type="match status" value="1"/>
</dbReference>
<dbReference type="CDD" id="cd02027">
    <property type="entry name" value="APSK"/>
    <property type="match status" value="1"/>
</dbReference>
<evidence type="ECO:0000256" key="8">
    <source>
        <dbReference type="ARBA" id="ARBA00022840"/>
    </source>
</evidence>
<evidence type="ECO:0000259" key="10">
    <source>
        <dbReference type="Pfam" id="PF01747"/>
    </source>
</evidence>
<comment type="similarity">
    <text evidence="2">In the N-terminal section; belongs to the APS kinase family.</text>
</comment>
<dbReference type="NCBIfam" id="NF003013">
    <property type="entry name" value="PRK03846.1"/>
    <property type="match status" value="1"/>
</dbReference>
<dbReference type="GO" id="GO:0004781">
    <property type="term" value="F:sulfate adenylyltransferase (ATP) activity"/>
    <property type="evidence" value="ECO:0007669"/>
    <property type="project" value="InterPro"/>
</dbReference>
<dbReference type="InterPro" id="IPR027417">
    <property type="entry name" value="P-loop_NTPase"/>
</dbReference>
<dbReference type="AlphaFoldDB" id="A0A0N4UW26"/>
<dbReference type="InterPro" id="IPR015947">
    <property type="entry name" value="PUA-like_sf"/>
</dbReference>
<evidence type="ECO:0000259" key="9">
    <source>
        <dbReference type="Pfam" id="PF01583"/>
    </source>
</evidence>